<evidence type="ECO:0000313" key="1">
    <source>
        <dbReference type="EMBL" id="CBY93393.1"/>
    </source>
</evidence>
<dbReference type="Proteomes" id="UP000008637">
    <property type="component" value="Chromosome"/>
</dbReference>
<evidence type="ECO:0000313" key="2">
    <source>
        <dbReference type="Proteomes" id="UP000008637"/>
    </source>
</evidence>
<dbReference type="AlphaFoldDB" id="E8ZJS2"/>
<dbReference type="KEGG" id="mha:HF1_13850"/>
<dbReference type="HOGENOM" id="CLU_087258_1_0_14"/>
<dbReference type="EMBL" id="FR773153">
    <property type="protein sequence ID" value="CBY93393.1"/>
    <property type="molecule type" value="Genomic_DNA"/>
</dbReference>
<accession>E8ZJS2</accession>
<sequence length="215" mass="24687">MDVKLLSIPVALTGGACCTHLGYKYLADKSIKSRLDGFLLGFDKSFNSKWEERATLVNSKDSLPAYLGRLKDSRNGNKISAIRLKKWCQEQSKMDFVSEKDSVFLNVRNYCTFNNKDKLRGRVISEELQNNQSIKSGGQWSKANDKLKKIEDRRLSPQMKKIKSKLSSAQTNQKDERALRTWCEWIYKKPWIGNQSGDFGDAQKYCVESVQARTR</sequence>
<proteinExistence type="predicted"/>
<name>E8ZJS2_MYCHL</name>
<dbReference type="OrthoDB" id="9792018at2"/>
<keyword evidence="2" id="KW-1185">Reference proteome</keyword>
<protein>
    <recommendedName>
        <fullName evidence="3">Lipoprotein</fullName>
    </recommendedName>
</protein>
<reference evidence="1 2" key="1">
    <citation type="journal article" date="2011" name="J. Bacteriol.">
        <title>Complete genome sequence of Mycoplasma haemofelis, a hemotropic mycoplasma.</title>
        <authorList>
            <person name="Barker E.N."/>
            <person name="Helps C.R."/>
            <person name="Peters I.R."/>
            <person name="Darby A.C."/>
            <person name="Radford A.D."/>
            <person name="Tasker S."/>
        </authorList>
    </citation>
    <scope>NUCLEOTIDE SEQUENCE [LARGE SCALE GENOMIC DNA]</scope>
    <source>
        <strain evidence="1 2">Langford 1</strain>
    </source>
</reference>
<organism evidence="1 2">
    <name type="scientific">Mycoplasma haemofelis (strain Langford 1)</name>
    <name type="common">Haemobartonella felis</name>
    <dbReference type="NCBI Taxonomy" id="941640"/>
    <lineage>
        <taxon>Bacteria</taxon>
        <taxon>Bacillati</taxon>
        <taxon>Mycoplasmatota</taxon>
        <taxon>Mollicutes</taxon>
        <taxon>Mycoplasmataceae</taxon>
        <taxon>Mycoplasma</taxon>
    </lineage>
</organism>
<dbReference type="PROSITE" id="PS51257">
    <property type="entry name" value="PROKAR_LIPOPROTEIN"/>
    <property type="match status" value="1"/>
</dbReference>
<gene>
    <name evidence="1" type="ORF">HF1_13850</name>
</gene>
<evidence type="ECO:0008006" key="3">
    <source>
        <dbReference type="Google" id="ProtNLM"/>
    </source>
</evidence>